<dbReference type="EMBL" id="JAJADQ010000003">
    <property type="protein sequence ID" value="MCB2377264.1"/>
    <property type="molecule type" value="Genomic_DNA"/>
</dbReference>
<protein>
    <recommendedName>
        <fullName evidence="2">DUF3592 domain-containing protein</fullName>
    </recommendedName>
</protein>
<dbReference type="Pfam" id="PF12158">
    <property type="entry name" value="DUF3592"/>
    <property type="match status" value="1"/>
</dbReference>
<evidence type="ECO:0000313" key="4">
    <source>
        <dbReference type="Proteomes" id="UP001165297"/>
    </source>
</evidence>
<keyword evidence="1" id="KW-0472">Membrane</keyword>
<keyword evidence="1" id="KW-0812">Transmembrane</keyword>
<keyword evidence="1" id="KW-1133">Transmembrane helix</keyword>
<dbReference type="Proteomes" id="UP001165297">
    <property type="component" value="Unassembled WGS sequence"/>
</dbReference>
<gene>
    <name evidence="3" type="ORF">LGH70_06700</name>
</gene>
<proteinExistence type="predicted"/>
<reference evidence="3" key="1">
    <citation type="submission" date="2021-10" db="EMBL/GenBank/DDBJ databases">
        <authorList>
            <person name="Dean J.D."/>
            <person name="Kim M.K."/>
            <person name="Newey C.N."/>
            <person name="Stoker T.S."/>
            <person name="Thompson D.W."/>
            <person name="Grose J.H."/>
        </authorList>
    </citation>
    <scope>NUCLEOTIDE SEQUENCE</scope>
    <source>
        <strain evidence="3">BT635</strain>
    </source>
</reference>
<name>A0ABS8AAN7_9BACT</name>
<keyword evidence="4" id="KW-1185">Reference proteome</keyword>
<dbReference type="RefSeq" id="WP_226183915.1">
    <property type="nucleotide sequence ID" value="NZ_JAJADQ010000003.1"/>
</dbReference>
<feature type="domain" description="DUF3592" evidence="2">
    <location>
        <begin position="64"/>
        <end position="117"/>
    </location>
</feature>
<sequence length="124" mass="13532">MQAPDSNTSPTTTRQIISLVLGLAVGIAFFAGVVYFVKADRAEKRALILKNPGYATGIITRIRTHKAKRVSVQYTVGGVKYSLKTRVPRAFLRTHEKGDTTAVIYATTDPARAILKATLRPSTK</sequence>
<dbReference type="InterPro" id="IPR021994">
    <property type="entry name" value="DUF3592"/>
</dbReference>
<feature type="transmembrane region" description="Helical" evidence="1">
    <location>
        <begin position="16"/>
        <end position="37"/>
    </location>
</feature>
<organism evidence="3 4">
    <name type="scientific">Hymenobacter nitidus</name>
    <dbReference type="NCBI Taxonomy" id="2880929"/>
    <lineage>
        <taxon>Bacteria</taxon>
        <taxon>Pseudomonadati</taxon>
        <taxon>Bacteroidota</taxon>
        <taxon>Cytophagia</taxon>
        <taxon>Cytophagales</taxon>
        <taxon>Hymenobacteraceae</taxon>
        <taxon>Hymenobacter</taxon>
    </lineage>
</organism>
<evidence type="ECO:0000313" key="3">
    <source>
        <dbReference type="EMBL" id="MCB2377264.1"/>
    </source>
</evidence>
<evidence type="ECO:0000259" key="2">
    <source>
        <dbReference type="Pfam" id="PF12158"/>
    </source>
</evidence>
<evidence type="ECO:0000256" key="1">
    <source>
        <dbReference type="SAM" id="Phobius"/>
    </source>
</evidence>
<accession>A0ABS8AAN7</accession>
<comment type="caution">
    <text evidence="3">The sequence shown here is derived from an EMBL/GenBank/DDBJ whole genome shotgun (WGS) entry which is preliminary data.</text>
</comment>